<keyword evidence="8" id="KW-1133">Transmembrane helix</keyword>
<comment type="caution">
    <text evidence="10">The sequence shown here is derived from an EMBL/GenBank/DDBJ whole genome shotgun (WGS) entry which is preliminary data.</text>
</comment>
<dbReference type="EMBL" id="JAOYOD010000001">
    <property type="protein sequence ID" value="MCV9387326.1"/>
    <property type="molecule type" value="Genomic_DNA"/>
</dbReference>
<proteinExistence type="predicted"/>
<feature type="repeat" description="TPR" evidence="7">
    <location>
        <begin position="291"/>
        <end position="324"/>
    </location>
</feature>
<dbReference type="Pfam" id="PF13176">
    <property type="entry name" value="TPR_7"/>
    <property type="match status" value="1"/>
</dbReference>
<keyword evidence="5 10" id="KW-0418">Kinase</keyword>
<feature type="transmembrane region" description="Helical" evidence="8">
    <location>
        <begin position="453"/>
        <end position="473"/>
    </location>
</feature>
<dbReference type="InterPro" id="IPR003661">
    <property type="entry name" value="HisK_dim/P_dom"/>
</dbReference>
<dbReference type="InterPro" id="IPR036097">
    <property type="entry name" value="HisK_dim/P_sf"/>
</dbReference>
<dbReference type="SUPFAM" id="SSF48452">
    <property type="entry name" value="TPR-like"/>
    <property type="match status" value="2"/>
</dbReference>
<evidence type="ECO:0000313" key="10">
    <source>
        <dbReference type="EMBL" id="MCV9387326.1"/>
    </source>
</evidence>
<dbReference type="Gene3D" id="1.25.40.10">
    <property type="entry name" value="Tetratricopeptide repeat domain"/>
    <property type="match status" value="2"/>
</dbReference>
<keyword evidence="11" id="KW-1185">Reference proteome</keyword>
<dbReference type="InterPro" id="IPR019734">
    <property type="entry name" value="TPR_rpt"/>
</dbReference>
<dbReference type="Gene3D" id="1.10.287.130">
    <property type="match status" value="1"/>
</dbReference>
<dbReference type="Pfam" id="PF02518">
    <property type="entry name" value="HATPase_c"/>
    <property type="match status" value="1"/>
</dbReference>
<dbReference type="InterPro" id="IPR036890">
    <property type="entry name" value="HATPase_C_sf"/>
</dbReference>
<keyword evidence="6" id="KW-0902">Two-component regulatory system</keyword>
<name>A0ABT3CUF6_9BACT</name>
<evidence type="ECO:0000256" key="8">
    <source>
        <dbReference type="SAM" id="Phobius"/>
    </source>
</evidence>
<dbReference type="SMART" id="SM00388">
    <property type="entry name" value="HisKA"/>
    <property type="match status" value="1"/>
</dbReference>
<dbReference type="InterPro" id="IPR003594">
    <property type="entry name" value="HATPase_dom"/>
</dbReference>
<evidence type="ECO:0000256" key="3">
    <source>
        <dbReference type="ARBA" id="ARBA00022553"/>
    </source>
</evidence>
<dbReference type="PANTHER" id="PTHR43711:SF31">
    <property type="entry name" value="HISTIDINE KINASE"/>
    <property type="match status" value="1"/>
</dbReference>
<keyword evidence="7" id="KW-0802">TPR repeat</keyword>
<dbReference type="InterPro" id="IPR005467">
    <property type="entry name" value="His_kinase_dom"/>
</dbReference>
<evidence type="ECO:0000256" key="6">
    <source>
        <dbReference type="ARBA" id="ARBA00023012"/>
    </source>
</evidence>
<keyword evidence="8" id="KW-0812">Transmembrane</keyword>
<gene>
    <name evidence="10" type="ORF">N7U62_11670</name>
</gene>
<dbReference type="PROSITE" id="PS50005">
    <property type="entry name" value="TPR"/>
    <property type="match status" value="5"/>
</dbReference>
<dbReference type="GO" id="GO:0016301">
    <property type="term" value="F:kinase activity"/>
    <property type="evidence" value="ECO:0007669"/>
    <property type="project" value="UniProtKB-KW"/>
</dbReference>
<organism evidence="10 11">
    <name type="scientific">Reichenbachiella ulvae</name>
    <dbReference type="NCBI Taxonomy" id="2980104"/>
    <lineage>
        <taxon>Bacteria</taxon>
        <taxon>Pseudomonadati</taxon>
        <taxon>Bacteroidota</taxon>
        <taxon>Cytophagia</taxon>
        <taxon>Cytophagales</taxon>
        <taxon>Reichenbachiellaceae</taxon>
        <taxon>Reichenbachiella</taxon>
    </lineage>
</organism>
<dbReference type="Proteomes" id="UP001300692">
    <property type="component" value="Unassembled WGS sequence"/>
</dbReference>
<keyword evidence="4" id="KW-0808">Transferase</keyword>
<dbReference type="InterPro" id="IPR004358">
    <property type="entry name" value="Sig_transdc_His_kin-like_C"/>
</dbReference>
<evidence type="ECO:0000313" key="11">
    <source>
        <dbReference type="Proteomes" id="UP001300692"/>
    </source>
</evidence>
<evidence type="ECO:0000256" key="5">
    <source>
        <dbReference type="ARBA" id="ARBA00022777"/>
    </source>
</evidence>
<keyword evidence="8" id="KW-0472">Membrane</keyword>
<dbReference type="SMART" id="SM00387">
    <property type="entry name" value="HATPase_c"/>
    <property type="match status" value="1"/>
</dbReference>
<dbReference type="PROSITE" id="PS50293">
    <property type="entry name" value="TPR_REGION"/>
    <property type="match status" value="2"/>
</dbReference>
<dbReference type="Pfam" id="PF00512">
    <property type="entry name" value="HisKA"/>
    <property type="match status" value="1"/>
</dbReference>
<dbReference type="CDD" id="cd00082">
    <property type="entry name" value="HisKA"/>
    <property type="match status" value="1"/>
</dbReference>
<keyword evidence="3" id="KW-0597">Phosphoprotein</keyword>
<reference evidence="10 11" key="1">
    <citation type="submission" date="2022-10" db="EMBL/GenBank/DDBJ databases">
        <title>Comparative genomics and taxonomic characterization of three novel marine species of genus Reichenbachiella exhibiting antioxidant and polysaccharide degradation activities.</title>
        <authorList>
            <person name="Muhammad N."/>
            <person name="Lee Y.-J."/>
            <person name="Ko J."/>
            <person name="Kim S.-G."/>
        </authorList>
    </citation>
    <scope>NUCLEOTIDE SEQUENCE [LARGE SCALE GENOMIC DNA]</scope>
    <source>
        <strain evidence="10 11">ABR2-5</strain>
    </source>
</reference>
<dbReference type="PRINTS" id="PR00344">
    <property type="entry name" value="BCTRLSENSOR"/>
</dbReference>
<dbReference type="RefSeq" id="WP_264138150.1">
    <property type="nucleotide sequence ID" value="NZ_JAOYOD010000001.1"/>
</dbReference>
<sequence>MATFRLLRGGVLKILFIFHLHLICSPTLAQQVKVDSLEQLLSSYPDVDTLRFSYLNSLSELLILNDTKRAIQYALEADSLSKTIGFQRGHMMSQLMLARCHTINSDLTLALQYSQASQALAEELGDITYQSRAFNQLGIISEYKGDYTEALSFYDRSLQLATEAGYQDGILNSYNNLGTISCFQGNHPKALEYYQRSLDLAQRINSKTGISIAYNNIGIVYYYQKNYDQSLKYYNKSLEIDLALEDKSGASKCYNNMAIIYNHLGEYDQALNYYEKSLEIKTELDDKIGVVRCFLNIADNYYSQEEYRQALDYFEKSLKGSEALGYQSDIVGSLLGIAKTQYQLGSYSEALQFGKKGFDLAEKLGKKDYIKEGAEIMSQIYAALSRYELAYQYHQTFKQVSDSLLNKDNIRKVTSLEEQFKFDKERQTLLLEQEVKEKILAAELKHEKNVLKLTLVALALLVLLLFVAITSYFSKKKAHRLLAVKNQQVEEINKVLAQTNETKNKFFRIISHDLRSPLSALVGLTRLIKQGQFKEEKQEELMEMLSKDSEIVLKLVENLLEWARSQSDNIPFRPEPLSLKSLADEALLEMEGNALEKQVVLDAENVEELSLFADKNMIKTILRNLLSNAIKFTPIGGKVSIMAIEEKGRILLSVQDTGVGMNQKQQDALFNIHQKSTTKGTNNEKGTGLGLLICKEFVEKHKGEIWVKSEEGLGTQFWVSIPK</sequence>
<evidence type="ECO:0000256" key="1">
    <source>
        <dbReference type="ARBA" id="ARBA00000085"/>
    </source>
</evidence>
<dbReference type="InterPro" id="IPR011990">
    <property type="entry name" value="TPR-like_helical_dom_sf"/>
</dbReference>
<accession>A0ABT3CUF6</accession>
<feature type="repeat" description="TPR" evidence="7">
    <location>
        <begin position="211"/>
        <end position="244"/>
    </location>
</feature>
<evidence type="ECO:0000256" key="4">
    <source>
        <dbReference type="ARBA" id="ARBA00022679"/>
    </source>
</evidence>
<dbReference type="InterPro" id="IPR050736">
    <property type="entry name" value="Sensor_HK_Regulatory"/>
</dbReference>
<dbReference type="Gene3D" id="3.30.565.10">
    <property type="entry name" value="Histidine kinase-like ATPase, C-terminal domain"/>
    <property type="match status" value="1"/>
</dbReference>
<evidence type="ECO:0000256" key="2">
    <source>
        <dbReference type="ARBA" id="ARBA00012438"/>
    </source>
</evidence>
<feature type="repeat" description="TPR" evidence="7">
    <location>
        <begin position="251"/>
        <end position="284"/>
    </location>
</feature>
<dbReference type="Pfam" id="PF13424">
    <property type="entry name" value="TPR_12"/>
    <property type="match status" value="2"/>
</dbReference>
<feature type="domain" description="Histidine kinase" evidence="9">
    <location>
        <begin position="509"/>
        <end position="723"/>
    </location>
</feature>
<comment type="catalytic activity">
    <reaction evidence="1">
        <text>ATP + protein L-histidine = ADP + protein N-phospho-L-histidine.</text>
        <dbReference type="EC" id="2.7.13.3"/>
    </reaction>
</comment>
<dbReference type="SUPFAM" id="SSF55874">
    <property type="entry name" value="ATPase domain of HSP90 chaperone/DNA topoisomerase II/histidine kinase"/>
    <property type="match status" value="1"/>
</dbReference>
<dbReference type="SUPFAM" id="SSF47384">
    <property type="entry name" value="Homodimeric domain of signal transducing histidine kinase"/>
    <property type="match status" value="1"/>
</dbReference>
<dbReference type="PANTHER" id="PTHR43711">
    <property type="entry name" value="TWO-COMPONENT HISTIDINE KINASE"/>
    <property type="match status" value="1"/>
</dbReference>
<evidence type="ECO:0000259" key="9">
    <source>
        <dbReference type="PROSITE" id="PS50109"/>
    </source>
</evidence>
<evidence type="ECO:0000256" key="7">
    <source>
        <dbReference type="PROSITE-ProRule" id="PRU00339"/>
    </source>
</evidence>
<dbReference type="EC" id="2.7.13.3" evidence="2"/>
<feature type="repeat" description="TPR" evidence="7">
    <location>
        <begin position="171"/>
        <end position="204"/>
    </location>
</feature>
<feature type="repeat" description="TPR" evidence="7">
    <location>
        <begin position="131"/>
        <end position="164"/>
    </location>
</feature>
<dbReference type="PROSITE" id="PS50109">
    <property type="entry name" value="HIS_KIN"/>
    <property type="match status" value="1"/>
</dbReference>
<protein>
    <recommendedName>
        <fullName evidence="2">histidine kinase</fullName>
        <ecNumber evidence="2">2.7.13.3</ecNumber>
    </recommendedName>
</protein>
<dbReference type="SMART" id="SM00028">
    <property type="entry name" value="TPR"/>
    <property type="match status" value="6"/>
</dbReference>